<feature type="region of interest" description="Disordered" evidence="1">
    <location>
        <begin position="183"/>
        <end position="209"/>
    </location>
</feature>
<feature type="compositionally biased region" description="Gly residues" evidence="1">
    <location>
        <begin position="85"/>
        <end position="94"/>
    </location>
</feature>
<evidence type="ECO:0000313" key="3">
    <source>
        <dbReference type="Proteomes" id="UP000314294"/>
    </source>
</evidence>
<reference evidence="2 3" key="1">
    <citation type="submission" date="2019-03" db="EMBL/GenBank/DDBJ databases">
        <title>First draft genome of Liparis tanakae, snailfish: a comprehensive survey of snailfish specific genes.</title>
        <authorList>
            <person name="Kim W."/>
            <person name="Song I."/>
            <person name="Jeong J.-H."/>
            <person name="Kim D."/>
            <person name="Kim S."/>
            <person name="Ryu S."/>
            <person name="Song J.Y."/>
            <person name="Lee S.K."/>
        </authorList>
    </citation>
    <scope>NUCLEOTIDE SEQUENCE [LARGE SCALE GENOMIC DNA]</scope>
    <source>
        <tissue evidence="2">Muscle</tissue>
    </source>
</reference>
<organism evidence="2 3">
    <name type="scientific">Liparis tanakae</name>
    <name type="common">Tanaka's snailfish</name>
    <dbReference type="NCBI Taxonomy" id="230148"/>
    <lineage>
        <taxon>Eukaryota</taxon>
        <taxon>Metazoa</taxon>
        <taxon>Chordata</taxon>
        <taxon>Craniata</taxon>
        <taxon>Vertebrata</taxon>
        <taxon>Euteleostomi</taxon>
        <taxon>Actinopterygii</taxon>
        <taxon>Neopterygii</taxon>
        <taxon>Teleostei</taxon>
        <taxon>Neoteleostei</taxon>
        <taxon>Acanthomorphata</taxon>
        <taxon>Eupercaria</taxon>
        <taxon>Perciformes</taxon>
        <taxon>Cottioidei</taxon>
        <taxon>Cottales</taxon>
        <taxon>Liparidae</taxon>
        <taxon>Liparis</taxon>
    </lineage>
</organism>
<dbReference type="AlphaFoldDB" id="A0A4Z2FZZ2"/>
<keyword evidence="3" id="KW-1185">Reference proteome</keyword>
<dbReference type="EMBL" id="SRLO01000783">
    <property type="protein sequence ID" value="TNN46571.1"/>
    <property type="molecule type" value="Genomic_DNA"/>
</dbReference>
<name>A0A4Z2FZZ2_9TELE</name>
<dbReference type="Proteomes" id="UP000314294">
    <property type="component" value="Unassembled WGS sequence"/>
</dbReference>
<protein>
    <submittedName>
        <fullName evidence="2">Uncharacterized protein</fullName>
    </submittedName>
</protein>
<accession>A0A4Z2FZZ2</accession>
<proteinExistence type="predicted"/>
<evidence type="ECO:0000256" key="1">
    <source>
        <dbReference type="SAM" id="MobiDB-lite"/>
    </source>
</evidence>
<sequence>MEGKKARRITGVIEAGQVVNPEGGVCRGGINLQYFTQTAGHRGSRQLDAEARGVGVSAPPEQKKPAEHRPNTGRHYRTGDRGSICPGGSGGSGRGQKLQARGGSSQQDRVWVTHCPEDRSVPRDKHLRKAGRRETARWIPGNRNVLWSTRRRGKTPSRLYSLVPNPIGDAGPSDLDCRVQTAPSGRCCCRSSRRGRGSSRSGTPGRPTD</sequence>
<gene>
    <name evidence="2" type="ORF">EYF80_043245</name>
</gene>
<comment type="caution">
    <text evidence="2">The sequence shown here is derived from an EMBL/GenBank/DDBJ whole genome shotgun (WGS) entry which is preliminary data.</text>
</comment>
<feature type="compositionally biased region" description="Basic and acidic residues" evidence="1">
    <location>
        <begin position="61"/>
        <end position="70"/>
    </location>
</feature>
<feature type="region of interest" description="Disordered" evidence="1">
    <location>
        <begin position="43"/>
        <end position="109"/>
    </location>
</feature>
<evidence type="ECO:0000313" key="2">
    <source>
        <dbReference type="EMBL" id="TNN46571.1"/>
    </source>
</evidence>